<dbReference type="PANTHER" id="PTHR24148:SF64">
    <property type="entry name" value="HETEROKARYON INCOMPATIBILITY DOMAIN-CONTAINING PROTEIN"/>
    <property type="match status" value="1"/>
</dbReference>
<evidence type="ECO:0000259" key="3">
    <source>
        <dbReference type="Pfam" id="PF12697"/>
    </source>
</evidence>
<feature type="signal peptide" evidence="1">
    <location>
        <begin position="1"/>
        <end position="17"/>
    </location>
</feature>
<evidence type="ECO:0000313" key="5">
    <source>
        <dbReference type="Proteomes" id="UP000319160"/>
    </source>
</evidence>
<dbReference type="STRING" id="2512241.A0A553I6T2"/>
<dbReference type="EMBL" id="VFLP01000013">
    <property type="protein sequence ID" value="TRX95910.1"/>
    <property type="molecule type" value="Genomic_DNA"/>
</dbReference>
<sequence>MTMIGVALISLVTLACAQPWENWALAPHCSDVHFQFTTTAANRVADNAPKDLFSDPEAIDAFLGQPVAYRNVSGTFAIYGQLCRPMHHSRFPKLQLLVHGSTYNHTYWSSLQEPSGSTWASSPPDHEELSWIYTATRLGYWTLAIDRLGQGLSSRPDPVTVVQSPLQMQLLHLIAREIRDCDLLGIRSARGGRDDDVDKLKLIYVGHSFGSGLGVNLAAAHPEDFDALILTGIATVRGNPRPGSFLARWAPAAQSAPRFPRDTPAGYLVSTNKTGREALYWGSRSDFDAEMFERDWAGQGTHPLGEVLTTAEYLVDLPEAFNKPVLVADGIEDAIFCSDLGSRALGPVRCRAGEHGEIGKTRDWFPGVSDELFATYLQPDAGHDHILHKTGDQLIDYAHNWLASRLIRMSEAGLMERIAYSWGSRAGDKQLMFTDHQALSSEIALYQRNMDALSTEAQASNPTRGQDVSLHRPLPPHSHKNIFTYSPLPSGYIRVAELYPGQFNNVVIINFHHESFQSRKVLVYEALSYSELQVTRNVDVTLRYLRYTDRPRFIWVDAACIDQLNNVEKGPQVAMMGEIFRLAARVVVWLGPEENDSDRALADESISDANVPVPLEALDPSCLYHLFCRPWFDRLCVRQEIILANRDAIVLCGSSIVEWQLFQRGFVWRPKGFTLNETRSWFGDLNCEDPRDRVYAVLGLSHENIHLDMQPDYTKSATQVYEDLYTQYINNTSDLDFVSICQLVDPPSGPSWQPKWSLGTAVVREGCILPAMFVSGHFHASPYTPVDGKLKEMGVNFSTFLPQARDAFQGRCVYDTEEDFVRLAPPKAKSGDEVCVVAGCNSSPVVLSYEQLKRTSIPLSIDTEFLRGKGVDIQSFTLI</sequence>
<protein>
    <submittedName>
        <fullName evidence="4">Uncharacterized protein</fullName>
    </submittedName>
</protein>
<evidence type="ECO:0000259" key="2">
    <source>
        <dbReference type="Pfam" id="PF06985"/>
    </source>
</evidence>
<dbReference type="Pfam" id="PF06985">
    <property type="entry name" value="HET"/>
    <property type="match status" value="1"/>
</dbReference>
<dbReference type="SUPFAM" id="SSF53474">
    <property type="entry name" value="alpha/beta-Hydrolases"/>
    <property type="match status" value="1"/>
</dbReference>
<gene>
    <name evidence="4" type="ORF">FHL15_003052</name>
</gene>
<feature type="domain" description="Heterokaryon incompatibility" evidence="2">
    <location>
        <begin position="530"/>
        <end position="640"/>
    </location>
</feature>
<dbReference type="OrthoDB" id="190201at2759"/>
<proteinExistence type="predicted"/>
<feature type="domain" description="AB hydrolase-1" evidence="3">
    <location>
        <begin position="96"/>
        <end position="386"/>
    </location>
</feature>
<dbReference type="Proteomes" id="UP000319160">
    <property type="component" value="Unassembled WGS sequence"/>
</dbReference>
<dbReference type="InterPro" id="IPR052895">
    <property type="entry name" value="HetReg/Transcr_Mod"/>
</dbReference>
<dbReference type="InterPro" id="IPR000073">
    <property type="entry name" value="AB_hydrolase_1"/>
</dbReference>
<evidence type="ECO:0000256" key="1">
    <source>
        <dbReference type="SAM" id="SignalP"/>
    </source>
</evidence>
<dbReference type="Gene3D" id="3.40.50.1820">
    <property type="entry name" value="alpha/beta hydrolase"/>
    <property type="match status" value="1"/>
</dbReference>
<evidence type="ECO:0000313" key="4">
    <source>
        <dbReference type="EMBL" id="TRX95910.1"/>
    </source>
</evidence>
<dbReference type="InterPro" id="IPR029058">
    <property type="entry name" value="AB_hydrolase_fold"/>
</dbReference>
<accession>A0A553I6T2</accession>
<keyword evidence="1" id="KW-0732">Signal</keyword>
<comment type="caution">
    <text evidence="4">The sequence shown here is derived from an EMBL/GenBank/DDBJ whole genome shotgun (WGS) entry which is preliminary data.</text>
</comment>
<dbReference type="Pfam" id="PF12697">
    <property type="entry name" value="Abhydrolase_6"/>
    <property type="match status" value="1"/>
</dbReference>
<feature type="chain" id="PRO_5021949682" evidence="1">
    <location>
        <begin position="18"/>
        <end position="879"/>
    </location>
</feature>
<dbReference type="AlphaFoldDB" id="A0A553I6T2"/>
<keyword evidence="5" id="KW-1185">Reference proteome</keyword>
<dbReference type="PANTHER" id="PTHR24148">
    <property type="entry name" value="ANKYRIN REPEAT DOMAIN-CONTAINING PROTEIN 39 HOMOLOG-RELATED"/>
    <property type="match status" value="1"/>
</dbReference>
<name>A0A553I6T2_9PEZI</name>
<reference evidence="5" key="1">
    <citation type="submission" date="2019-06" db="EMBL/GenBank/DDBJ databases">
        <title>Draft genome sequence of the griseofulvin-producing fungus Xylaria cubensis strain G536.</title>
        <authorList>
            <person name="Mead M.E."/>
            <person name="Raja H.A."/>
            <person name="Steenwyk J.L."/>
            <person name="Knowles S.L."/>
            <person name="Oberlies N.H."/>
            <person name="Rokas A."/>
        </authorList>
    </citation>
    <scope>NUCLEOTIDE SEQUENCE [LARGE SCALE GENOMIC DNA]</scope>
    <source>
        <strain evidence="5">G536</strain>
    </source>
</reference>
<dbReference type="InterPro" id="IPR010730">
    <property type="entry name" value="HET"/>
</dbReference>
<organism evidence="4 5">
    <name type="scientific">Xylaria flabelliformis</name>
    <dbReference type="NCBI Taxonomy" id="2512241"/>
    <lineage>
        <taxon>Eukaryota</taxon>
        <taxon>Fungi</taxon>
        <taxon>Dikarya</taxon>
        <taxon>Ascomycota</taxon>
        <taxon>Pezizomycotina</taxon>
        <taxon>Sordariomycetes</taxon>
        <taxon>Xylariomycetidae</taxon>
        <taxon>Xylariales</taxon>
        <taxon>Xylariaceae</taxon>
        <taxon>Xylaria</taxon>
    </lineage>
</organism>